<reference evidence="7" key="1">
    <citation type="submission" date="2020-04" db="EMBL/GenBank/DDBJ databases">
        <title>Genome Assembly and Annotation of Botryosphaeria dothidea sdau 11-99, a Latent Pathogen of Apple Fruit Ring Rot in China.</title>
        <authorList>
            <person name="Yu C."/>
            <person name="Diao Y."/>
            <person name="Lu Q."/>
            <person name="Zhao J."/>
            <person name="Cui S."/>
            <person name="Peng C."/>
            <person name="He B."/>
            <person name="Liu H."/>
        </authorList>
    </citation>
    <scope>NUCLEOTIDE SEQUENCE [LARGE SCALE GENOMIC DNA]</scope>
    <source>
        <strain evidence="7">Sdau11-99</strain>
    </source>
</reference>
<dbReference type="PROSITE" id="PS50850">
    <property type="entry name" value="MFS"/>
    <property type="match status" value="1"/>
</dbReference>
<protein>
    <recommendedName>
        <fullName evidence="6">Major facilitator superfamily (MFS) profile domain-containing protein</fullName>
    </recommendedName>
</protein>
<name>A0A8H4IYM0_9PEZI</name>
<feature type="transmembrane region" description="Helical" evidence="5">
    <location>
        <begin position="141"/>
        <end position="160"/>
    </location>
</feature>
<feature type="transmembrane region" description="Helical" evidence="5">
    <location>
        <begin position="12"/>
        <end position="31"/>
    </location>
</feature>
<dbReference type="Proteomes" id="UP000572817">
    <property type="component" value="Unassembled WGS sequence"/>
</dbReference>
<dbReference type="Gene3D" id="1.20.1250.20">
    <property type="entry name" value="MFS general substrate transporter like domains"/>
    <property type="match status" value="2"/>
</dbReference>
<evidence type="ECO:0000256" key="5">
    <source>
        <dbReference type="SAM" id="Phobius"/>
    </source>
</evidence>
<dbReference type="PANTHER" id="PTHR42718:SF1">
    <property type="entry name" value="LOW AFFINITY AMMONIUM TRANSPORTER"/>
    <property type="match status" value="1"/>
</dbReference>
<dbReference type="InterPro" id="IPR036259">
    <property type="entry name" value="MFS_trans_sf"/>
</dbReference>
<evidence type="ECO:0000259" key="6">
    <source>
        <dbReference type="PROSITE" id="PS50850"/>
    </source>
</evidence>
<feature type="domain" description="Major facilitator superfamily (MFS) profile" evidence="6">
    <location>
        <begin position="1"/>
        <end position="361"/>
    </location>
</feature>
<accession>A0A8H4IYM0</accession>
<dbReference type="InterPro" id="IPR011701">
    <property type="entry name" value="MFS"/>
</dbReference>
<dbReference type="GO" id="GO:0022857">
    <property type="term" value="F:transmembrane transporter activity"/>
    <property type="evidence" value="ECO:0007669"/>
    <property type="project" value="InterPro"/>
</dbReference>
<dbReference type="PANTHER" id="PTHR42718">
    <property type="entry name" value="MAJOR FACILITATOR SUPERFAMILY MULTIDRUG TRANSPORTER MFSC"/>
    <property type="match status" value="1"/>
</dbReference>
<comment type="caution">
    <text evidence="7">The sequence shown here is derived from an EMBL/GenBank/DDBJ whole genome shotgun (WGS) entry which is preliminary data.</text>
</comment>
<dbReference type="InterPro" id="IPR020846">
    <property type="entry name" value="MFS_dom"/>
</dbReference>
<feature type="transmembrane region" description="Helical" evidence="5">
    <location>
        <begin position="248"/>
        <end position="266"/>
    </location>
</feature>
<evidence type="ECO:0000313" key="7">
    <source>
        <dbReference type="EMBL" id="KAF4309795.1"/>
    </source>
</evidence>
<keyword evidence="4 5" id="KW-0472">Membrane</keyword>
<gene>
    <name evidence="7" type="ORF">GTA08_BOTSDO01838</name>
</gene>
<feature type="transmembrane region" description="Helical" evidence="5">
    <location>
        <begin position="37"/>
        <end position="58"/>
    </location>
</feature>
<evidence type="ECO:0000256" key="1">
    <source>
        <dbReference type="ARBA" id="ARBA00004141"/>
    </source>
</evidence>
<dbReference type="GO" id="GO:0016020">
    <property type="term" value="C:membrane"/>
    <property type="evidence" value="ECO:0007669"/>
    <property type="project" value="UniProtKB-SubCell"/>
</dbReference>
<keyword evidence="8" id="KW-1185">Reference proteome</keyword>
<keyword evidence="2 5" id="KW-0812">Transmembrane</keyword>
<feature type="transmembrane region" description="Helical" evidence="5">
    <location>
        <begin position="206"/>
        <end position="228"/>
    </location>
</feature>
<feature type="transmembrane region" description="Helical" evidence="5">
    <location>
        <begin position="100"/>
        <end position="120"/>
    </location>
</feature>
<feature type="transmembrane region" description="Helical" evidence="5">
    <location>
        <begin position="172"/>
        <end position="194"/>
    </location>
</feature>
<dbReference type="EMBL" id="WWBZ02000016">
    <property type="protein sequence ID" value="KAF4309795.1"/>
    <property type="molecule type" value="Genomic_DNA"/>
</dbReference>
<comment type="subcellular location">
    <subcellularLocation>
        <location evidence="1">Membrane</location>
        <topology evidence="1">Multi-pass membrane protein</topology>
    </subcellularLocation>
</comment>
<dbReference type="OrthoDB" id="2428527at2759"/>
<organism evidence="7 8">
    <name type="scientific">Botryosphaeria dothidea</name>
    <dbReference type="NCBI Taxonomy" id="55169"/>
    <lineage>
        <taxon>Eukaryota</taxon>
        <taxon>Fungi</taxon>
        <taxon>Dikarya</taxon>
        <taxon>Ascomycota</taxon>
        <taxon>Pezizomycotina</taxon>
        <taxon>Dothideomycetes</taxon>
        <taxon>Dothideomycetes incertae sedis</taxon>
        <taxon>Botryosphaeriales</taxon>
        <taxon>Botryosphaeriaceae</taxon>
        <taxon>Botryosphaeria</taxon>
    </lineage>
</organism>
<keyword evidence="3 5" id="KW-1133">Transmembrane helix</keyword>
<evidence type="ECO:0000256" key="3">
    <source>
        <dbReference type="ARBA" id="ARBA00022989"/>
    </source>
</evidence>
<evidence type="ECO:0000256" key="4">
    <source>
        <dbReference type="ARBA" id="ARBA00023136"/>
    </source>
</evidence>
<dbReference type="AlphaFoldDB" id="A0A8H4IYM0"/>
<dbReference type="Pfam" id="PF07690">
    <property type="entry name" value="MFS_1"/>
    <property type="match status" value="1"/>
</dbReference>
<sequence length="361" mass="39356">MGDVFGYKRMLLIGFLWYALWAMVAGLSAYSDHVLFIFARVLCGIGPSICLPNSLAILGATYPPGLKKQLLFGLFTDLSPLGIVTGAATAGAFSLLWWPWAYWSTSVFLVLIELVGTWAIPDPPRKTCARICSVKSAIVELDLAAGVIGITALILINFAWNQAVVVRWQEAYVYVTLIIGLALVPGFFYVEIYISPSPLIPLEAINVDVAFVLSCLACAWGYFGIWIYYIWQQFEVFHGLSPLHASAWKIPMVPMAFVASIVTGYLSGRLHPATLMIAAEVCTLVSSILAATSPPDQIYWTQLFPCLLIAPWGLDLSFPAATLMLSNAVSREHQGVAASLVNIVVNYSIALRLGFAGTIEH</sequence>
<evidence type="ECO:0000313" key="8">
    <source>
        <dbReference type="Proteomes" id="UP000572817"/>
    </source>
</evidence>
<feature type="transmembrane region" description="Helical" evidence="5">
    <location>
        <begin position="70"/>
        <end position="94"/>
    </location>
</feature>
<proteinExistence type="predicted"/>
<dbReference type="SUPFAM" id="SSF103473">
    <property type="entry name" value="MFS general substrate transporter"/>
    <property type="match status" value="1"/>
</dbReference>
<evidence type="ECO:0000256" key="2">
    <source>
        <dbReference type="ARBA" id="ARBA00022692"/>
    </source>
</evidence>